<name>A0A2U8W6K7_9HYPH</name>
<organism evidence="8 9">
    <name type="scientific">Methylobacterium durans</name>
    <dbReference type="NCBI Taxonomy" id="2202825"/>
    <lineage>
        <taxon>Bacteria</taxon>
        <taxon>Pseudomonadati</taxon>
        <taxon>Pseudomonadota</taxon>
        <taxon>Alphaproteobacteria</taxon>
        <taxon>Hyphomicrobiales</taxon>
        <taxon>Methylobacteriaceae</taxon>
        <taxon>Methylobacterium</taxon>
    </lineage>
</organism>
<dbReference type="NCBIfam" id="TIGR01221">
    <property type="entry name" value="rmlC"/>
    <property type="match status" value="1"/>
</dbReference>
<dbReference type="EC" id="5.1.3.13" evidence="3 7"/>
<evidence type="ECO:0000256" key="2">
    <source>
        <dbReference type="ARBA" id="ARBA00001997"/>
    </source>
</evidence>
<evidence type="ECO:0000256" key="3">
    <source>
        <dbReference type="ARBA" id="ARBA00012098"/>
    </source>
</evidence>
<dbReference type="GO" id="GO:0019305">
    <property type="term" value="P:dTDP-rhamnose biosynthetic process"/>
    <property type="evidence" value="ECO:0007669"/>
    <property type="project" value="UniProtKB-UniRule"/>
</dbReference>
<dbReference type="InterPro" id="IPR011051">
    <property type="entry name" value="RmlC_Cupin_sf"/>
</dbReference>
<dbReference type="PANTHER" id="PTHR21047:SF2">
    <property type="entry name" value="THYMIDINE DIPHOSPHO-4-KETO-RHAMNOSE 3,5-EPIMERASE"/>
    <property type="match status" value="1"/>
</dbReference>
<dbReference type="AlphaFoldDB" id="A0A2U8W6K7"/>
<feature type="active site" description="Proton donor" evidence="5">
    <location>
        <position position="132"/>
    </location>
</feature>
<comment type="pathway">
    <text evidence="7">Carbohydrate biosynthesis; dTDP-L-rhamnose biosynthesis.</text>
</comment>
<dbReference type="Proteomes" id="UP000245926">
    <property type="component" value="Chromosome"/>
</dbReference>
<dbReference type="GO" id="GO:0005829">
    <property type="term" value="C:cytosol"/>
    <property type="evidence" value="ECO:0007669"/>
    <property type="project" value="TreeGrafter"/>
</dbReference>
<feature type="active site" description="Proton acceptor" evidence="5">
    <location>
        <position position="62"/>
    </location>
</feature>
<comment type="subunit">
    <text evidence="7">Homodimer.</text>
</comment>
<reference evidence="9" key="1">
    <citation type="submission" date="2018-05" db="EMBL/GenBank/DDBJ databases">
        <title>Complete Genome Sequence of Methylobacterium sp. 17SD2-17.</title>
        <authorList>
            <person name="Srinivasan S."/>
        </authorList>
    </citation>
    <scope>NUCLEOTIDE SEQUENCE [LARGE SCALE GENOMIC DNA]</scope>
    <source>
        <strain evidence="9">17SD2-17</strain>
    </source>
</reference>
<dbReference type="UniPathway" id="UPA00124"/>
<dbReference type="PANTHER" id="PTHR21047">
    <property type="entry name" value="DTDP-6-DEOXY-D-GLUCOSE-3,5 EPIMERASE"/>
    <property type="match status" value="1"/>
</dbReference>
<dbReference type="InterPro" id="IPR000888">
    <property type="entry name" value="RmlC-like"/>
</dbReference>
<dbReference type="SUPFAM" id="SSF51182">
    <property type="entry name" value="RmlC-like cupins"/>
    <property type="match status" value="1"/>
</dbReference>
<evidence type="ECO:0000313" key="9">
    <source>
        <dbReference type="Proteomes" id="UP000245926"/>
    </source>
</evidence>
<dbReference type="KEGG" id="mets:DK389_12225"/>
<evidence type="ECO:0000256" key="4">
    <source>
        <dbReference type="ARBA" id="ARBA00019595"/>
    </source>
</evidence>
<dbReference type="GO" id="GO:0008830">
    <property type="term" value="F:dTDP-4-dehydrorhamnose 3,5-epimerase activity"/>
    <property type="evidence" value="ECO:0007669"/>
    <property type="project" value="UniProtKB-UniRule"/>
</dbReference>
<comment type="similarity">
    <text evidence="7">Belongs to the dTDP-4-dehydrorhamnose 3,5-epimerase family.</text>
</comment>
<dbReference type="GO" id="GO:0000271">
    <property type="term" value="P:polysaccharide biosynthetic process"/>
    <property type="evidence" value="ECO:0007669"/>
    <property type="project" value="TreeGrafter"/>
</dbReference>
<dbReference type="EMBL" id="CP029550">
    <property type="protein sequence ID" value="AWN41150.1"/>
    <property type="molecule type" value="Genomic_DNA"/>
</dbReference>
<dbReference type="CDD" id="cd00438">
    <property type="entry name" value="cupin_RmlC"/>
    <property type="match status" value="1"/>
</dbReference>
<dbReference type="InterPro" id="IPR014710">
    <property type="entry name" value="RmlC-like_jellyroll"/>
</dbReference>
<evidence type="ECO:0000256" key="1">
    <source>
        <dbReference type="ARBA" id="ARBA00001298"/>
    </source>
</evidence>
<comment type="function">
    <text evidence="2 7">Catalyzes the epimerization of the C3' and C5'positions of dTDP-6-deoxy-D-xylo-4-hexulose, forming dTDP-6-deoxy-L-lyxo-4-hexulose.</text>
</comment>
<dbReference type="RefSeq" id="WP_109889901.1">
    <property type="nucleotide sequence ID" value="NZ_CP029550.1"/>
</dbReference>
<keyword evidence="9" id="KW-1185">Reference proteome</keyword>
<evidence type="ECO:0000256" key="7">
    <source>
        <dbReference type="RuleBase" id="RU364069"/>
    </source>
</evidence>
<sequence>MKVIPTDIPAVTRVVPQRFGDDRGWFSETYRADVLADSGIDIAFVQDNQSFSAPKGTVRGLHFQVHPAPQAKLVRVLQGAILDVAVDLRRSSATYGQHVAVRLDAEGGEQLFIPHGFAHGFCTLTPDTMVAYKVDAYYSPEHDRALLWNDLALAIAWPVAAEQAILSDKDKVAPRLADLPHLFD</sequence>
<gene>
    <name evidence="8" type="primary">rfbC</name>
    <name evidence="8" type="ORF">DK389_12225</name>
</gene>
<evidence type="ECO:0000256" key="6">
    <source>
        <dbReference type="PIRSR" id="PIRSR600888-3"/>
    </source>
</evidence>
<feature type="site" description="Participates in a stacking interaction with the thymidine ring of dTDP-4-oxo-6-deoxyglucose" evidence="6">
    <location>
        <position position="138"/>
    </location>
</feature>
<evidence type="ECO:0000313" key="8">
    <source>
        <dbReference type="EMBL" id="AWN41150.1"/>
    </source>
</evidence>
<proteinExistence type="inferred from homology"/>
<protein>
    <recommendedName>
        <fullName evidence="4 7">dTDP-4-dehydrorhamnose 3,5-epimerase</fullName>
        <ecNumber evidence="3 7">5.1.3.13</ecNumber>
    </recommendedName>
    <alternativeName>
        <fullName evidence="7">Thymidine diphospho-4-keto-rhamnose 3,5-epimerase</fullName>
    </alternativeName>
</protein>
<dbReference type="OrthoDB" id="9800680at2"/>
<dbReference type="Gene3D" id="2.60.120.10">
    <property type="entry name" value="Jelly Rolls"/>
    <property type="match status" value="1"/>
</dbReference>
<evidence type="ECO:0000256" key="5">
    <source>
        <dbReference type="PIRSR" id="PIRSR600888-1"/>
    </source>
</evidence>
<accession>A0A2U8W6K7</accession>
<dbReference type="Pfam" id="PF00908">
    <property type="entry name" value="dTDP_sugar_isom"/>
    <property type="match status" value="1"/>
</dbReference>
<keyword evidence="7" id="KW-0413">Isomerase</keyword>
<comment type="catalytic activity">
    <reaction evidence="1 7">
        <text>dTDP-4-dehydro-6-deoxy-alpha-D-glucose = dTDP-4-dehydro-beta-L-rhamnose</text>
        <dbReference type="Rhea" id="RHEA:16969"/>
        <dbReference type="ChEBI" id="CHEBI:57649"/>
        <dbReference type="ChEBI" id="CHEBI:62830"/>
        <dbReference type="EC" id="5.1.3.13"/>
    </reaction>
</comment>